<evidence type="ECO:0000313" key="2">
    <source>
        <dbReference type="EMBL" id="PVZ96040.1"/>
    </source>
</evidence>
<keyword evidence="1" id="KW-0732">Signal</keyword>
<dbReference type="Proteomes" id="UP000244893">
    <property type="component" value="Unassembled WGS sequence"/>
</dbReference>
<accession>A0A2V1HXK3</accession>
<dbReference type="AlphaFoldDB" id="A0A2V1HXK3"/>
<dbReference type="PROSITE" id="PS51257">
    <property type="entry name" value="PROKAR_LIPOPROTEIN"/>
    <property type="match status" value="1"/>
</dbReference>
<comment type="caution">
    <text evidence="2">The sequence shown here is derived from an EMBL/GenBank/DDBJ whole genome shotgun (WGS) entry which is preliminary data.</text>
</comment>
<dbReference type="EMBL" id="QEOP01000001">
    <property type="protein sequence ID" value="PVZ96040.1"/>
    <property type="molecule type" value="Genomic_DNA"/>
</dbReference>
<gene>
    <name evidence="2" type="ORF">DDQ50_06255</name>
</gene>
<evidence type="ECO:0000313" key="3">
    <source>
        <dbReference type="Proteomes" id="UP000244893"/>
    </source>
</evidence>
<feature type="signal peptide" evidence="1">
    <location>
        <begin position="1"/>
        <end position="20"/>
    </location>
</feature>
<dbReference type="RefSeq" id="WP_116755774.1">
    <property type="nucleotide sequence ID" value="NZ_JBHUEX010000001.1"/>
</dbReference>
<dbReference type="OrthoDB" id="4331648at2"/>
<dbReference type="Pfam" id="PF12028">
    <property type="entry name" value="DUF3515"/>
    <property type="match status" value="1"/>
</dbReference>
<evidence type="ECO:0000256" key="1">
    <source>
        <dbReference type="SAM" id="SignalP"/>
    </source>
</evidence>
<protein>
    <submittedName>
        <fullName evidence="2">DUF3515 domain-containing protein</fullName>
    </submittedName>
</protein>
<name>A0A2V1HXK3_9MICO</name>
<proteinExistence type="predicted"/>
<reference evidence="2 3" key="1">
    <citation type="submission" date="2018-05" db="EMBL/GenBank/DDBJ databases">
        <title>Amnibacterium sp. M8JJ-5, whole genome shotgun sequence.</title>
        <authorList>
            <person name="Tuo L."/>
        </authorList>
    </citation>
    <scope>NUCLEOTIDE SEQUENCE [LARGE SCALE GENOMIC DNA]</scope>
    <source>
        <strain evidence="2 3">M8JJ-5</strain>
    </source>
</reference>
<sequence>MPRRPVRTSLGVVAVLASLAAALTGCTPTVSLKPAADATAVGCAEIIVRLPDAIDDDRLRNTDAQATAAWGDPASVLLRCGVESPGPTTDRCLSISGVDWIERQTGDDPDVYDYTTYGRDPATTVTVDTGAASSTNVLTDLSGVVSVVEQDRFCVGADDVQVPTPEPTP</sequence>
<organism evidence="2 3">
    <name type="scientific">Amnibacterium flavum</name>
    <dbReference type="NCBI Taxonomy" id="2173173"/>
    <lineage>
        <taxon>Bacteria</taxon>
        <taxon>Bacillati</taxon>
        <taxon>Actinomycetota</taxon>
        <taxon>Actinomycetes</taxon>
        <taxon>Micrococcales</taxon>
        <taxon>Microbacteriaceae</taxon>
        <taxon>Amnibacterium</taxon>
    </lineage>
</organism>
<dbReference type="InterPro" id="IPR021903">
    <property type="entry name" value="DUF3515"/>
</dbReference>
<feature type="chain" id="PRO_5039598563" evidence="1">
    <location>
        <begin position="21"/>
        <end position="169"/>
    </location>
</feature>
<keyword evidence="3" id="KW-1185">Reference proteome</keyword>